<protein>
    <submittedName>
        <fullName evidence="6">Acetyl-CoA synthetase-like protein</fullName>
    </submittedName>
</protein>
<gene>
    <name evidence="6" type="ORF">AOQ84DRAFT_294182</name>
</gene>
<sequence>MENSDLEVARNTDIVSWTFSSLADGLDKPLLIDPSNESRWLSYNQARTHVRKLIRGLKTLGIQPGDCVCLDSFNDILYNILILGIIGAGARFTGVNPSYTVHEVAHHLRMTKPKLVIVEPPMLNTALTAAELYGLPRSAVLVFDEHEANPYSDLKSWNILLSHGESEFERVPDPTTTVAAYFTTSGTSGLPKAAMISHSYLVAQAAFHCEKAIALPYPVRRLTHGPPFHSFSTPIVPSSIRSNYPIYIMRRYNEANFLTSISRFQITETYMPPAILTSLPNSPLCTPENMSSIKQIWVGGASAPLKSRLPLYAKLSPAAQINVVWGLTEIGWVTTAVWPEKLLDDSVGRPLP</sequence>
<proteinExistence type="inferred from homology"/>
<evidence type="ECO:0000313" key="6">
    <source>
        <dbReference type="EMBL" id="OCL07921.1"/>
    </source>
</evidence>
<evidence type="ECO:0000256" key="2">
    <source>
        <dbReference type="ARBA" id="ARBA00022598"/>
    </source>
</evidence>
<name>A0A8E2EZU0_9PEZI</name>
<evidence type="ECO:0000256" key="4">
    <source>
        <dbReference type="ARBA" id="ARBA00022840"/>
    </source>
</evidence>
<dbReference type="InterPro" id="IPR020845">
    <property type="entry name" value="AMP-binding_CS"/>
</dbReference>
<evidence type="ECO:0000313" key="7">
    <source>
        <dbReference type="Proteomes" id="UP000250140"/>
    </source>
</evidence>
<dbReference type="Proteomes" id="UP000250140">
    <property type="component" value="Unassembled WGS sequence"/>
</dbReference>
<dbReference type="EMBL" id="KV749756">
    <property type="protein sequence ID" value="OCL07921.1"/>
    <property type="molecule type" value="Genomic_DNA"/>
</dbReference>
<dbReference type="PROSITE" id="PS00455">
    <property type="entry name" value="AMP_BINDING"/>
    <property type="match status" value="1"/>
</dbReference>
<comment type="similarity">
    <text evidence="1">Belongs to the ATP-dependent AMP-binding enzyme family.</text>
</comment>
<evidence type="ECO:0000256" key="3">
    <source>
        <dbReference type="ARBA" id="ARBA00022741"/>
    </source>
</evidence>
<dbReference type="Gene3D" id="2.30.38.10">
    <property type="entry name" value="Luciferase, Domain 3"/>
    <property type="match status" value="1"/>
</dbReference>
<dbReference type="OrthoDB" id="6509636at2759"/>
<dbReference type="PANTHER" id="PTHR24096">
    <property type="entry name" value="LONG-CHAIN-FATTY-ACID--COA LIGASE"/>
    <property type="match status" value="1"/>
</dbReference>
<dbReference type="GO" id="GO:0019748">
    <property type="term" value="P:secondary metabolic process"/>
    <property type="evidence" value="ECO:0007669"/>
    <property type="project" value="TreeGrafter"/>
</dbReference>
<dbReference type="GO" id="GO:0005524">
    <property type="term" value="F:ATP binding"/>
    <property type="evidence" value="ECO:0007669"/>
    <property type="project" value="UniProtKB-KW"/>
</dbReference>
<keyword evidence="2" id="KW-0436">Ligase</keyword>
<organism evidence="6 7">
    <name type="scientific">Glonium stellatum</name>
    <dbReference type="NCBI Taxonomy" id="574774"/>
    <lineage>
        <taxon>Eukaryota</taxon>
        <taxon>Fungi</taxon>
        <taxon>Dikarya</taxon>
        <taxon>Ascomycota</taxon>
        <taxon>Pezizomycotina</taxon>
        <taxon>Dothideomycetes</taxon>
        <taxon>Pleosporomycetidae</taxon>
        <taxon>Gloniales</taxon>
        <taxon>Gloniaceae</taxon>
        <taxon>Glonium</taxon>
    </lineage>
</organism>
<dbReference type="SUPFAM" id="SSF56801">
    <property type="entry name" value="Acetyl-CoA synthetase-like"/>
    <property type="match status" value="1"/>
</dbReference>
<dbReference type="Gene3D" id="3.40.50.980">
    <property type="match status" value="2"/>
</dbReference>
<dbReference type="AlphaFoldDB" id="A0A8E2EZU0"/>
<reference evidence="6 7" key="1">
    <citation type="journal article" date="2016" name="Nat. Commun.">
        <title>Ectomycorrhizal ecology is imprinted in the genome of the dominant symbiotic fungus Cenococcum geophilum.</title>
        <authorList>
            <consortium name="DOE Joint Genome Institute"/>
            <person name="Peter M."/>
            <person name="Kohler A."/>
            <person name="Ohm R.A."/>
            <person name="Kuo A."/>
            <person name="Krutzmann J."/>
            <person name="Morin E."/>
            <person name="Arend M."/>
            <person name="Barry K.W."/>
            <person name="Binder M."/>
            <person name="Choi C."/>
            <person name="Clum A."/>
            <person name="Copeland A."/>
            <person name="Grisel N."/>
            <person name="Haridas S."/>
            <person name="Kipfer T."/>
            <person name="LaButti K."/>
            <person name="Lindquist E."/>
            <person name="Lipzen A."/>
            <person name="Maire R."/>
            <person name="Meier B."/>
            <person name="Mihaltcheva S."/>
            <person name="Molinier V."/>
            <person name="Murat C."/>
            <person name="Poggeler S."/>
            <person name="Quandt C.A."/>
            <person name="Sperisen C."/>
            <person name="Tritt A."/>
            <person name="Tisserant E."/>
            <person name="Crous P.W."/>
            <person name="Henrissat B."/>
            <person name="Nehls U."/>
            <person name="Egli S."/>
            <person name="Spatafora J.W."/>
            <person name="Grigoriev I.V."/>
            <person name="Martin F.M."/>
        </authorList>
    </citation>
    <scope>NUCLEOTIDE SEQUENCE [LARGE SCALE GENOMIC DNA]</scope>
    <source>
        <strain evidence="6 7">CBS 207.34</strain>
    </source>
</reference>
<keyword evidence="3" id="KW-0547">Nucleotide-binding</keyword>
<evidence type="ECO:0000259" key="5">
    <source>
        <dbReference type="Pfam" id="PF00501"/>
    </source>
</evidence>
<feature type="non-terminal residue" evidence="6">
    <location>
        <position position="352"/>
    </location>
</feature>
<dbReference type="InterPro" id="IPR000873">
    <property type="entry name" value="AMP-dep_synth/lig_dom"/>
</dbReference>
<keyword evidence="7" id="KW-1185">Reference proteome</keyword>
<accession>A0A8E2EZU0</accession>
<feature type="domain" description="AMP-dependent synthetase/ligase" evidence="5">
    <location>
        <begin position="27"/>
        <end position="352"/>
    </location>
</feature>
<keyword evidence="4" id="KW-0067">ATP-binding</keyword>
<dbReference type="PANTHER" id="PTHR24096:SF317">
    <property type="entry name" value="ADENYLATE-FORMING ENZYME AFEA"/>
    <property type="match status" value="1"/>
</dbReference>
<dbReference type="Pfam" id="PF00501">
    <property type="entry name" value="AMP-binding"/>
    <property type="match status" value="1"/>
</dbReference>
<dbReference type="GO" id="GO:0016405">
    <property type="term" value="F:CoA-ligase activity"/>
    <property type="evidence" value="ECO:0007669"/>
    <property type="project" value="TreeGrafter"/>
</dbReference>
<evidence type="ECO:0000256" key="1">
    <source>
        <dbReference type="ARBA" id="ARBA00006432"/>
    </source>
</evidence>